<dbReference type="EC" id="5.6.2.1" evidence="3"/>
<dbReference type="Pfam" id="PF01131">
    <property type="entry name" value="Topoisom_bac"/>
    <property type="match status" value="1"/>
</dbReference>
<dbReference type="Gene3D" id="2.70.20.10">
    <property type="entry name" value="Topoisomerase I, domain 3"/>
    <property type="match status" value="1"/>
</dbReference>
<dbReference type="GO" id="GO:0046872">
    <property type="term" value="F:metal ion binding"/>
    <property type="evidence" value="ECO:0007669"/>
    <property type="project" value="UniProtKB-KW"/>
</dbReference>
<evidence type="ECO:0000256" key="12">
    <source>
        <dbReference type="ARBA" id="ARBA00032877"/>
    </source>
</evidence>
<dbReference type="GO" id="GO:0003917">
    <property type="term" value="F:DNA topoisomerase type I (single strand cut, ATP-independent) activity"/>
    <property type="evidence" value="ECO:0007669"/>
    <property type="project" value="UniProtKB-EC"/>
</dbReference>
<evidence type="ECO:0000256" key="1">
    <source>
        <dbReference type="ARBA" id="ARBA00000213"/>
    </source>
</evidence>
<evidence type="ECO:0000256" key="3">
    <source>
        <dbReference type="ARBA" id="ARBA00012891"/>
    </source>
</evidence>
<dbReference type="GO" id="GO:0006310">
    <property type="term" value="P:DNA recombination"/>
    <property type="evidence" value="ECO:0007669"/>
    <property type="project" value="TreeGrafter"/>
</dbReference>
<dbReference type="AlphaFoldDB" id="A0A4Q7YJ10"/>
<dbReference type="NCBIfam" id="NF005829">
    <property type="entry name" value="PRK07726.1"/>
    <property type="match status" value="1"/>
</dbReference>
<dbReference type="SMART" id="SM00437">
    <property type="entry name" value="TOP1Ac"/>
    <property type="match status" value="1"/>
</dbReference>
<dbReference type="InterPro" id="IPR013497">
    <property type="entry name" value="Topo_IA_cen"/>
</dbReference>
<evidence type="ECO:0000256" key="5">
    <source>
        <dbReference type="ARBA" id="ARBA00022842"/>
    </source>
</evidence>
<evidence type="ECO:0000313" key="16">
    <source>
        <dbReference type="EMBL" id="RZU36753.1"/>
    </source>
</evidence>
<dbReference type="PROSITE" id="PS50880">
    <property type="entry name" value="TOPRIM"/>
    <property type="match status" value="1"/>
</dbReference>
<accession>A0A4Q7YJ10</accession>
<feature type="compositionally biased region" description="Polar residues" evidence="13">
    <location>
        <begin position="650"/>
        <end position="663"/>
    </location>
</feature>
<dbReference type="InterPro" id="IPR013826">
    <property type="entry name" value="Topo_IA_cen_sub3"/>
</dbReference>
<dbReference type="RefSeq" id="WP_130415696.1">
    <property type="nucleotide sequence ID" value="NZ_SHKX01000017.1"/>
</dbReference>
<dbReference type="InterPro" id="IPR006171">
    <property type="entry name" value="TOPRIM_dom"/>
</dbReference>
<dbReference type="EMBL" id="SHKX01000017">
    <property type="protein sequence ID" value="RZU36753.1"/>
    <property type="molecule type" value="Genomic_DNA"/>
</dbReference>
<dbReference type="InterPro" id="IPR000380">
    <property type="entry name" value="Topo_IA"/>
</dbReference>
<feature type="domain" description="Topo IA-type catalytic" evidence="15">
    <location>
        <begin position="152"/>
        <end position="611"/>
    </location>
</feature>
<dbReference type="InterPro" id="IPR005738">
    <property type="entry name" value="TopoIII"/>
</dbReference>
<comment type="caution">
    <text evidence="16">The sequence shown here is derived from an EMBL/GenBank/DDBJ whole genome shotgun (WGS) entry which is preliminary data.</text>
</comment>
<keyword evidence="6" id="KW-0799">Topoisomerase</keyword>
<dbReference type="NCBIfam" id="TIGR01056">
    <property type="entry name" value="topB"/>
    <property type="match status" value="1"/>
</dbReference>
<dbReference type="InterPro" id="IPR003602">
    <property type="entry name" value="Topo_IA_DNA-bd_dom"/>
</dbReference>
<dbReference type="GO" id="GO:0006265">
    <property type="term" value="P:DNA topological change"/>
    <property type="evidence" value="ECO:0007669"/>
    <property type="project" value="InterPro"/>
</dbReference>
<evidence type="ECO:0000256" key="4">
    <source>
        <dbReference type="ARBA" id="ARBA00022723"/>
    </source>
</evidence>
<sequence length="714" mass="79125">MTTLVIAEKPSVAQGLAKHLGQVKRHEGYLSTGQYLITWCFGHLMELAEPHVYDARFKKWNAADLPILPEQVKVLPKSDKGSRAQLKVIGSLLKDVDTVIHAGDPDREGQLLVDWVLLHCKNRKPVQRIWLAAQDSASIQKAFQQLKSNQLYLPLFQAAQTRAVADWLVGMNLSRAFTLAAQQKGYQGVVSIGRVQTPTLALVVMRDLDIENFVSKTYYVPMMHVGVSGGSFWATWVAPDSLRERFPDGKITDKGYAESLLQLPELGRISLLDQQRLHTAPPLPYRLSRLQKDASARFGLKADEVLAICQSLYEKHKLTSYPRTDCDYLPESQHAEAGSILSVLTTIYPGLSDLLQKADPALKSAAWNDKKVTAHHAIIPVRGDGATVASLSDKEMKVYDLIVRTYVAQFYPPYEYEKTVVEATVAADVFRASGHRPLLPGWKVLFPPKGKTKDNSEEDSDVETVIPAIDLGEPAHNLAVEARQKQTSPPKPYTDGTLIADMESVHRVVAAKTQTVDNKWLKLLKENAGLGTEATRARIITVLLERGFLTRAGKNLIATATGRSLIQALPKEVKSPIATAMMEQELSAIEKEGHDSQSFLQKQREALTRLVVLAAETPIILEKRDNDGSSIERRDKGKSGKSNSRPRKSTAVNEARQSSNTEAPSAKCCPACGKPMQLRHRKSDGQAFTHTHILRDASTLCQMERLDDFNLDSN</sequence>
<evidence type="ECO:0000313" key="17">
    <source>
        <dbReference type="Proteomes" id="UP000292423"/>
    </source>
</evidence>
<dbReference type="InterPro" id="IPR034144">
    <property type="entry name" value="TOPRIM_TopoIII"/>
</dbReference>
<evidence type="ECO:0000259" key="15">
    <source>
        <dbReference type="PROSITE" id="PS52039"/>
    </source>
</evidence>
<dbReference type="FunFam" id="1.10.290.10:FF:000004">
    <property type="entry name" value="DNA topoisomerase 3"/>
    <property type="match status" value="1"/>
</dbReference>
<dbReference type="Gene3D" id="3.40.50.140">
    <property type="match status" value="1"/>
</dbReference>
<dbReference type="SUPFAM" id="SSF56712">
    <property type="entry name" value="Prokaryotic type I DNA topoisomerase"/>
    <property type="match status" value="1"/>
</dbReference>
<dbReference type="OrthoDB" id="9803554at2"/>
<dbReference type="InterPro" id="IPR003601">
    <property type="entry name" value="Topo_IA_2"/>
</dbReference>
<dbReference type="CDD" id="cd00186">
    <property type="entry name" value="TOP1Ac"/>
    <property type="match status" value="1"/>
</dbReference>
<dbReference type="InterPro" id="IPR023406">
    <property type="entry name" value="Topo_IA_AS"/>
</dbReference>
<feature type="region of interest" description="Disordered" evidence="13">
    <location>
        <begin position="625"/>
        <end position="669"/>
    </location>
</feature>
<evidence type="ECO:0000256" key="9">
    <source>
        <dbReference type="ARBA" id="ARBA00030003"/>
    </source>
</evidence>
<organism evidence="16 17">
    <name type="scientific">Fluviicoccus keumensis</name>
    <dbReference type="NCBI Taxonomy" id="1435465"/>
    <lineage>
        <taxon>Bacteria</taxon>
        <taxon>Pseudomonadati</taxon>
        <taxon>Pseudomonadota</taxon>
        <taxon>Gammaproteobacteria</taxon>
        <taxon>Moraxellales</taxon>
        <taxon>Moraxellaceae</taxon>
        <taxon>Fluviicoccus</taxon>
    </lineage>
</organism>
<keyword evidence="4" id="KW-0479">Metal-binding</keyword>
<dbReference type="GO" id="GO:0003677">
    <property type="term" value="F:DNA binding"/>
    <property type="evidence" value="ECO:0007669"/>
    <property type="project" value="UniProtKB-KW"/>
</dbReference>
<dbReference type="PROSITE" id="PS52039">
    <property type="entry name" value="TOPO_IA_2"/>
    <property type="match status" value="1"/>
</dbReference>
<keyword evidence="8 16" id="KW-0413">Isomerase</keyword>
<evidence type="ECO:0000256" key="10">
    <source>
        <dbReference type="ARBA" id="ARBA00031985"/>
    </source>
</evidence>
<gene>
    <name evidence="16" type="ORF">EV700_3219</name>
</gene>
<dbReference type="GO" id="GO:0006281">
    <property type="term" value="P:DNA repair"/>
    <property type="evidence" value="ECO:0007669"/>
    <property type="project" value="TreeGrafter"/>
</dbReference>
<dbReference type="InterPro" id="IPR023405">
    <property type="entry name" value="Topo_IA_core_domain"/>
</dbReference>
<dbReference type="SMART" id="SM00493">
    <property type="entry name" value="TOPRIM"/>
    <property type="match status" value="1"/>
</dbReference>
<dbReference type="PROSITE" id="PS00396">
    <property type="entry name" value="TOPO_IA_1"/>
    <property type="match status" value="1"/>
</dbReference>
<keyword evidence="5" id="KW-0460">Magnesium</keyword>
<protein>
    <recommendedName>
        <fullName evidence="3">DNA topoisomerase</fullName>
        <ecNumber evidence="3">5.6.2.1</ecNumber>
    </recommendedName>
    <alternativeName>
        <fullName evidence="12">Omega-protein</fullName>
    </alternativeName>
    <alternativeName>
        <fullName evidence="11">Relaxing enzyme</fullName>
    </alternativeName>
    <alternativeName>
        <fullName evidence="9">Swivelase</fullName>
    </alternativeName>
    <alternativeName>
        <fullName evidence="10">Untwisting enzyme</fullName>
    </alternativeName>
</protein>
<comment type="catalytic activity">
    <reaction evidence="1">
        <text>ATP-independent breakage of single-stranded DNA, followed by passage and rejoining.</text>
        <dbReference type="EC" id="5.6.2.1"/>
    </reaction>
</comment>
<feature type="compositionally biased region" description="Basic and acidic residues" evidence="13">
    <location>
        <begin position="625"/>
        <end position="638"/>
    </location>
</feature>
<dbReference type="Gene3D" id="1.10.290.10">
    <property type="entry name" value="Topoisomerase I, domain 4"/>
    <property type="match status" value="1"/>
</dbReference>
<dbReference type="InterPro" id="IPR013824">
    <property type="entry name" value="Topo_IA_cen_sub1"/>
</dbReference>
<dbReference type="SMART" id="SM00436">
    <property type="entry name" value="TOP1Bc"/>
    <property type="match status" value="1"/>
</dbReference>
<evidence type="ECO:0000259" key="14">
    <source>
        <dbReference type="PROSITE" id="PS50880"/>
    </source>
</evidence>
<dbReference type="GO" id="GO:0043597">
    <property type="term" value="C:cytoplasmic replication fork"/>
    <property type="evidence" value="ECO:0007669"/>
    <property type="project" value="TreeGrafter"/>
</dbReference>
<dbReference type="PANTHER" id="PTHR11390">
    <property type="entry name" value="PROKARYOTIC DNA TOPOISOMERASE"/>
    <property type="match status" value="1"/>
</dbReference>
<evidence type="ECO:0000256" key="2">
    <source>
        <dbReference type="ARBA" id="ARBA00009446"/>
    </source>
</evidence>
<keyword evidence="17" id="KW-1185">Reference proteome</keyword>
<name>A0A4Q7YJ10_9GAMM</name>
<evidence type="ECO:0000256" key="7">
    <source>
        <dbReference type="ARBA" id="ARBA00023125"/>
    </source>
</evidence>
<evidence type="ECO:0000256" key="8">
    <source>
        <dbReference type="ARBA" id="ARBA00023235"/>
    </source>
</evidence>
<proteinExistence type="inferred from homology"/>
<dbReference type="PANTHER" id="PTHR11390:SF21">
    <property type="entry name" value="DNA TOPOISOMERASE 3-ALPHA"/>
    <property type="match status" value="1"/>
</dbReference>
<dbReference type="CDD" id="cd03362">
    <property type="entry name" value="TOPRIM_TopoIA_TopoIII"/>
    <property type="match status" value="1"/>
</dbReference>
<dbReference type="Gene3D" id="1.10.460.10">
    <property type="entry name" value="Topoisomerase I, domain 2"/>
    <property type="match status" value="1"/>
</dbReference>
<dbReference type="PRINTS" id="PR00417">
    <property type="entry name" value="PRTPISMRASEI"/>
</dbReference>
<dbReference type="InterPro" id="IPR013825">
    <property type="entry name" value="Topo_IA_cen_sub2"/>
</dbReference>
<evidence type="ECO:0000256" key="13">
    <source>
        <dbReference type="SAM" id="MobiDB-lite"/>
    </source>
</evidence>
<feature type="domain" description="Toprim" evidence="14">
    <location>
        <begin position="2"/>
        <end position="135"/>
    </location>
</feature>
<dbReference type="Proteomes" id="UP000292423">
    <property type="component" value="Unassembled WGS sequence"/>
</dbReference>
<dbReference type="Pfam" id="PF01751">
    <property type="entry name" value="Toprim"/>
    <property type="match status" value="1"/>
</dbReference>
<evidence type="ECO:0000256" key="6">
    <source>
        <dbReference type="ARBA" id="ARBA00023029"/>
    </source>
</evidence>
<keyword evidence="7" id="KW-0238">DNA-binding</keyword>
<evidence type="ECO:0000256" key="11">
    <source>
        <dbReference type="ARBA" id="ARBA00032235"/>
    </source>
</evidence>
<reference evidence="16 17" key="1">
    <citation type="submission" date="2019-02" db="EMBL/GenBank/DDBJ databases">
        <title>Genomic Encyclopedia of Type Strains, Phase IV (KMG-IV): sequencing the most valuable type-strain genomes for metagenomic binning, comparative biology and taxonomic classification.</title>
        <authorList>
            <person name="Goeker M."/>
        </authorList>
    </citation>
    <scope>NUCLEOTIDE SEQUENCE [LARGE SCALE GENOMIC DNA]</scope>
    <source>
        <strain evidence="16 17">DSM 105135</strain>
    </source>
</reference>
<comment type="similarity">
    <text evidence="2">Belongs to the type IA topoisomerase family.</text>
</comment>